<keyword evidence="2" id="KW-1185">Reference proteome</keyword>
<accession>A0A9N9ETT6</accession>
<proteinExistence type="predicted"/>
<dbReference type="EMBL" id="CAJVPQ010007239">
    <property type="protein sequence ID" value="CAG8694505.1"/>
    <property type="molecule type" value="Genomic_DNA"/>
</dbReference>
<dbReference type="AlphaFoldDB" id="A0A9N9ETT6"/>
<dbReference type="Proteomes" id="UP000789570">
    <property type="component" value="Unassembled WGS sequence"/>
</dbReference>
<feature type="non-terminal residue" evidence="1">
    <location>
        <position position="1"/>
    </location>
</feature>
<name>A0A9N9ETT6_9GLOM</name>
<evidence type="ECO:0000313" key="1">
    <source>
        <dbReference type="EMBL" id="CAG8694505.1"/>
    </source>
</evidence>
<reference evidence="1" key="1">
    <citation type="submission" date="2021-06" db="EMBL/GenBank/DDBJ databases">
        <authorList>
            <person name="Kallberg Y."/>
            <person name="Tangrot J."/>
            <person name="Rosling A."/>
        </authorList>
    </citation>
    <scope>NUCLEOTIDE SEQUENCE</scope>
    <source>
        <strain evidence="1">UK204</strain>
    </source>
</reference>
<gene>
    <name evidence="1" type="ORF">FCALED_LOCUS13142</name>
</gene>
<organism evidence="1 2">
    <name type="scientific">Funneliformis caledonium</name>
    <dbReference type="NCBI Taxonomy" id="1117310"/>
    <lineage>
        <taxon>Eukaryota</taxon>
        <taxon>Fungi</taxon>
        <taxon>Fungi incertae sedis</taxon>
        <taxon>Mucoromycota</taxon>
        <taxon>Glomeromycotina</taxon>
        <taxon>Glomeromycetes</taxon>
        <taxon>Glomerales</taxon>
        <taxon>Glomeraceae</taxon>
        <taxon>Funneliformis</taxon>
    </lineage>
</organism>
<comment type="caution">
    <text evidence="1">The sequence shown here is derived from an EMBL/GenBank/DDBJ whole genome shotgun (WGS) entry which is preliminary data.</text>
</comment>
<protein>
    <submittedName>
        <fullName evidence="1">6398_t:CDS:1</fullName>
    </submittedName>
</protein>
<sequence>GFEELGFNESKFMNVSQLRSRNYNFKVKHRGLTSNEFLPATIKQSLLNVGTNLSADVIIPFEMLVPGAVQIPEVPNSELKLLSRKSHYPVSEIRM</sequence>
<evidence type="ECO:0000313" key="2">
    <source>
        <dbReference type="Proteomes" id="UP000789570"/>
    </source>
</evidence>